<sequence length="429" mass="46665">MTALDNTNTSSHSSPSAYTRSGNKRSNDVATRATRKKFVQEAEQVDTVTDSGATPGELAEGPMSPTGPFSQSNSLARDDDYPRSAGISGSVDQSDSSAKADENNGSSPQNVNKGKEKSRASSTVLAPILNKPGIAQSQDPPPSGTGTTGSESEAAGIPGVQIDSGMDSANRSADKGTNGPENQAVDGAATVVKANPHAAAVAIRNPSWIPKDVMKRLATIASRDNPTKFRFALSKIPHHLTVFGGHDGSYLCYKQRPLTVLFLGRIRSTRFMEDGGPARCASVMFKFLSDLDLRVARSLINEKAKPALPPTKIYWAGQRTTHRDRTSGMTEVRWFSDLYDGTEEIKAKHLMVKLDLDLHLNDIALFECQIQRYVKGDYRRVAWKTWEVSFQLQSLIKVYSAPPSAPDQDESDVEVSIKRDDTDDEVEPY</sequence>
<keyword evidence="2" id="KW-1185">Reference proteome</keyword>
<evidence type="ECO:0000313" key="1">
    <source>
        <dbReference type="EMBL" id="KAJ3559975.1"/>
    </source>
</evidence>
<comment type="caution">
    <text evidence="1">The sequence shown here is derived from an EMBL/GenBank/DDBJ whole genome shotgun (WGS) entry which is preliminary data.</text>
</comment>
<evidence type="ECO:0000313" key="2">
    <source>
        <dbReference type="Proteomes" id="UP001148662"/>
    </source>
</evidence>
<dbReference type="EMBL" id="JANHOG010000001">
    <property type="protein sequence ID" value="KAJ3559975.1"/>
    <property type="molecule type" value="Genomic_DNA"/>
</dbReference>
<organism evidence="1 2">
    <name type="scientific">Phlebia brevispora</name>
    <dbReference type="NCBI Taxonomy" id="194682"/>
    <lineage>
        <taxon>Eukaryota</taxon>
        <taxon>Fungi</taxon>
        <taxon>Dikarya</taxon>
        <taxon>Basidiomycota</taxon>
        <taxon>Agaricomycotina</taxon>
        <taxon>Agaricomycetes</taxon>
        <taxon>Polyporales</taxon>
        <taxon>Meruliaceae</taxon>
        <taxon>Phlebia</taxon>
    </lineage>
</organism>
<name>A0ACC1TFD9_9APHY</name>
<protein>
    <submittedName>
        <fullName evidence="1">Uncharacterized protein</fullName>
    </submittedName>
</protein>
<gene>
    <name evidence="1" type="ORF">NM688_g13</name>
</gene>
<proteinExistence type="predicted"/>
<accession>A0ACC1TFD9</accession>
<dbReference type="Proteomes" id="UP001148662">
    <property type="component" value="Unassembled WGS sequence"/>
</dbReference>
<reference evidence="1" key="1">
    <citation type="submission" date="2022-07" db="EMBL/GenBank/DDBJ databases">
        <title>Genome Sequence of Phlebia brevispora.</title>
        <authorList>
            <person name="Buettner E."/>
        </authorList>
    </citation>
    <scope>NUCLEOTIDE SEQUENCE</scope>
    <source>
        <strain evidence="1">MPL23</strain>
    </source>
</reference>